<dbReference type="EC" id="2.7.1.33" evidence="6 16"/>
<keyword evidence="16" id="KW-0479">Metal-binding</keyword>
<evidence type="ECO:0000256" key="6">
    <source>
        <dbReference type="ARBA" id="ARBA00012102"/>
    </source>
</evidence>
<comment type="function">
    <text evidence="16">Catalyzes the phosphorylation of pantothenate (Pan), the first step in CoA biosynthesis.</text>
</comment>
<evidence type="ECO:0000256" key="1">
    <source>
        <dbReference type="ARBA" id="ARBA00001206"/>
    </source>
</evidence>
<evidence type="ECO:0000256" key="13">
    <source>
        <dbReference type="ARBA" id="ARBA00022993"/>
    </source>
</evidence>
<dbReference type="UniPathway" id="UPA00241">
    <property type="reaction ID" value="UER00352"/>
</dbReference>
<dbReference type="AlphaFoldDB" id="A0A372MDR7"/>
<feature type="binding site" evidence="16">
    <location>
        <position position="132"/>
    </location>
    <ligand>
        <name>ATP</name>
        <dbReference type="ChEBI" id="CHEBI:30616"/>
    </ligand>
</feature>
<feature type="binding site" evidence="16">
    <location>
        <position position="184"/>
    </location>
    <ligand>
        <name>substrate</name>
    </ligand>
</feature>
<comment type="cofactor">
    <cofactor evidence="16">
        <name>NH4(+)</name>
        <dbReference type="ChEBI" id="CHEBI:28938"/>
    </cofactor>
    <cofactor evidence="16">
        <name>K(+)</name>
        <dbReference type="ChEBI" id="CHEBI:29103"/>
    </cofactor>
    <text evidence="16">A monovalent cation. Ammonium or potassium.</text>
</comment>
<evidence type="ECO:0000256" key="3">
    <source>
        <dbReference type="ARBA" id="ARBA00004496"/>
    </source>
</evidence>
<dbReference type="GO" id="GO:0005737">
    <property type="term" value="C:cytoplasm"/>
    <property type="evidence" value="ECO:0007669"/>
    <property type="project" value="UniProtKB-SubCell"/>
</dbReference>
<evidence type="ECO:0000256" key="2">
    <source>
        <dbReference type="ARBA" id="ARBA00001958"/>
    </source>
</evidence>
<dbReference type="HAMAP" id="MF_01274">
    <property type="entry name" value="Pantothen_kinase_3"/>
    <property type="match status" value="1"/>
</dbReference>
<sequence>MLLAVDVGNTNIVIAVHDGQNWIHSYRIYSDQGKTSDEYFVVLESLLSHSQVYKHDINRAVISSVVPNLTRSMQKNIIRLFDVQPLMVDHTVNSGLKKETIPAELGTDLLANLAQAHFSCPGHAVVVVDFGTALTLATVDSDGSVLGVSIAPGLVTAVNALFGNTAQLPQVELKIPPSVLGRNSQDSIRSGIMFGYAGMVKTMVERVEQEIGKEVYVIATGGLSRTIAPLIERINQISSMHTMDGLKLIQELN</sequence>
<name>A0A372MDR7_9SPIR</name>
<keyword evidence="7 16" id="KW-0963">Cytoplasm</keyword>
<feature type="binding site" evidence="16">
    <location>
        <begin position="6"/>
        <end position="13"/>
    </location>
    <ligand>
        <name>ATP</name>
        <dbReference type="ChEBI" id="CHEBI:30616"/>
    </ligand>
</feature>
<comment type="similarity">
    <text evidence="14 16">Belongs to the type III pantothenate kinase family.</text>
</comment>
<proteinExistence type="inferred from homology"/>
<dbReference type="InterPro" id="IPR004619">
    <property type="entry name" value="Type_III_PanK"/>
</dbReference>
<dbReference type="NCBIfam" id="NF009855">
    <property type="entry name" value="PRK13321.1"/>
    <property type="match status" value="1"/>
</dbReference>
<keyword evidence="8 16" id="KW-0808">Transferase</keyword>
<evidence type="ECO:0000256" key="12">
    <source>
        <dbReference type="ARBA" id="ARBA00022958"/>
    </source>
</evidence>
<comment type="pathway">
    <text evidence="4 16">Cofactor biosynthesis; coenzyme A biosynthesis; CoA from (R)-pantothenate: step 1/5.</text>
</comment>
<evidence type="ECO:0000313" key="18">
    <source>
        <dbReference type="Proteomes" id="UP000264002"/>
    </source>
</evidence>
<evidence type="ECO:0000256" key="14">
    <source>
        <dbReference type="ARBA" id="ARBA00038036"/>
    </source>
</evidence>
<dbReference type="Gene3D" id="3.30.420.40">
    <property type="match status" value="2"/>
</dbReference>
<comment type="subcellular location">
    <subcellularLocation>
        <location evidence="3 16">Cytoplasm</location>
    </subcellularLocation>
</comment>
<dbReference type="GO" id="GO:0046872">
    <property type="term" value="F:metal ion binding"/>
    <property type="evidence" value="ECO:0007669"/>
    <property type="project" value="UniProtKB-KW"/>
</dbReference>
<comment type="cofactor">
    <cofactor evidence="2">
        <name>K(+)</name>
        <dbReference type="ChEBI" id="CHEBI:29103"/>
    </cofactor>
</comment>
<dbReference type="CDD" id="cd24015">
    <property type="entry name" value="ASKHA_NBD_PanK-III"/>
    <property type="match status" value="1"/>
</dbReference>
<dbReference type="PANTHER" id="PTHR34265:SF1">
    <property type="entry name" value="TYPE III PANTOTHENATE KINASE"/>
    <property type="match status" value="1"/>
</dbReference>
<keyword evidence="13 16" id="KW-0173">Coenzyme A biosynthesis</keyword>
<accession>A0A372MDR7</accession>
<comment type="caution">
    <text evidence="17">The sequence shown here is derived from an EMBL/GenBank/DDBJ whole genome shotgun (WGS) entry which is preliminary data.</text>
</comment>
<comment type="caution">
    <text evidence="16">Lacks conserved residue(s) required for the propagation of feature annotation.</text>
</comment>
<dbReference type="NCBIfam" id="TIGR00671">
    <property type="entry name" value="baf"/>
    <property type="match status" value="1"/>
</dbReference>
<evidence type="ECO:0000256" key="8">
    <source>
        <dbReference type="ARBA" id="ARBA00022679"/>
    </source>
</evidence>
<dbReference type="OrthoDB" id="9804707at2"/>
<dbReference type="GO" id="GO:0004594">
    <property type="term" value="F:pantothenate kinase activity"/>
    <property type="evidence" value="ECO:0007669"/>
    <property type="project" value="UniProtKB-UniRule"/>
</dbReference>
<keyword evidence="12 16" id="KW-0630">Potassium</keyword>
<evidence type="ECO:0000256" key="16">
    <source>
        <dbReference type="HAMAP-Rule" id="MF_01274"/>
    </source>
</evidence>
<feature type="binding site" evidence="16">
    <location>
        <position position="129"/>
    </location>
    <ligand>
        <name>K(+)</name>
        <dbReference type="ChEBI" id="CHEBI:29103"/>
    </ligand>
</feature>
<dbReference type="GO" id="GO:0015937">
    <property type="term" value="P:coenzyme A biosynthetic process"/>
    <property type="evidence" value="ECO:0007669"/>
    <property type="project" value="UniProtKB-UniRule"/>
</dbReference>
<protein>
    <recommendedName>
        <fullName evidence="15 16">Type III pantothenate kinase</fullName>
        <ecNumber evidence="6 16">2.7.1.33</ecNumber>
    </recommendedName>
    <alternativeName>
        <fullName evidence="16">PanK-III</fullName>
    </alternativeName>
    <alternativeName>
        <fullName evidence="16">Pantothenic acid kinase</fullName>
    </alternativeName>
</protein>
<dbReference type="EMBL" id="QUWK01000015">
    <property type="protein sequence ID" value="RFU93941.1"/>
    <property type="molecule type" value="Genomic_DNA"/>
</dbReference>
<dbReference type="Pfam" id="PF03309">
    <property type="entry name" value="Pan_kinase"/>
    <property type="match status" value="1"/>
</dbReference>
<reference evidence="17 18" key="2">
    <citation type="submission" date="2018-09" db="EMBL/GenBank/DDBJ databases">
        <title>Genome of Sphaerochaeta halotolerans strain 4-11.</title>
        <authorList>
            <person name="Nazina T.N."/>
            <person name="Sokolova D.S."/>
        </authorList>
    </citation>
    <scope>NUCLEOTIDE SEQUENCE [LARGE SCALE GENOMIC DNA]</scope>
    <source>
        <strain evidence="17 18">4-11</strain>
    </source>
</reference>
<dbReference type="Proteomes" id="UP000264002">
    <property type="component" value="Unassembled WGS sequence"/>
</dbReference>
<gene>
    <name evidence="16" type="primary">coaX</name>
    <name evidence="17" type="ORF">DYP60_12320</name>
</gene>
<keyword evidence="18" id="KW-1185">Reference proteome</keyword>
<evidence type="ECO:0000256" key="15">
    <source>
        <dbReference type="ARBA" id="ARBA00040883"/>
    </source>
</evidence>
<evidence type="ECO:0000256" key="10">
    <source>
        <dbReference type="ARBA" id="ARBA00022777"/>
    </source>
</evidence>
<dbReference type="InterPro" id="IPR043129">
    <property type="entry name" value="ATPase_NBD"/>
</dbReference>
<dbReference type="RefSeq" id="WP_117331317.1">
    <property type="nucleotide sequence ID" value="NZ_QUWK01000015.1"/>
</dbReference>
<evidence type="ECO:0000313" key="17">
    <source>
        <dbReference type="EMBL" id="RFU93941.1"/>
    </source>
</evidence>
<evidence type="ECO:0000256" key="4">
    <source>
        <dbReference type="ARBA" id="ARBA00005225"/>
    </source>
</evidence>
<reference evidence="18" key="1">
    <citation type="submission" date="2018-08" db="EMBL/GenBank/DDBJ databases">
        <authorList>
            <person name="Grouzdev D.S."/>
            <person name="Krutkina M.S."/>
        </authorList>
    </citation>
    <scope>NUCLEOTIDE SEQUENCE [LARGE SCALE GENOMIC DNA]</scope>
    <source>
        <strain evidence="18">4-11</strain>
    </source>
</reference>
<comment type="subunit">
    <text evidence="5 16">Homodimer.</text>
</comment>
<dbReference type="SUPFAM" id="SSF53067">
    <property type="entry name" value="Actin-like ATPase domain"/>
    <property type="match status" value="2"/>
</dbReference>
<feature type="active site" description="Proton acceptor" evidence="16">
    <location>
        <position position="108"/>
    </location>
</feature>
<keyword evidence="9 16" id="KW-0547">Nucleotide-binding</keyword>
<evidence type="ECO:0000256" key="9">
    <source>
        <dbReference type="ARBA" id="ARBA00022741"/>
    </source>
</evidence>
<keyword evidence="10 16" id="KW-0418">Kinase</keyword>
<evidence type="ECO:0000256" key="7">
    <source>
        <dbReference type="ARBA" id="ARBA00022490"/>
    </source>
</evidence>
<comment type="catalytic activity">
    <reaction evidence="1 16">
        <text>(R)-pantothenate + ATP = (R)-4'-phosphopantothenate + ADP + H(+)</text>
        <dbReference type="Rhea" id="RHEA:16373"/>
        <dbReference type="ChEBI" id="CHEBI:10986"/>
        <dbReference type="ChEBI" id="CHEBI:15378"/>
        <dbReference type="ChEBI" id="CHEBI:29032"/>
        <dbReference type="ChEBI" id="CHEBI:30616"/>
        <dbReference type="ChEBI" id="CHEBI:456216"/>
        <dbReference type="EC" id="2.7.1.33"/>
    </reaction>
</comment>
<evidence type="ECO:0000256" key="5">
    <source>
        <dbReference type="ARBA" id="ARBA00011738"/>
    </source>
</evidence>
<evidence type="ECO:0000256" key="11">
    <source>
        <dbReference type="ARBA" id="ARBA00022840"/>
    </source>
</evidence>
<dbReference type="GO" id="GO:0005524">
    <property type="term" value="F:ATP binding"/>
    <property type="evidence" value="ECO:0007669"/>
    <property type="project" value="UniProtKB-UniRule"/>
</dbReference>
<organism evidence="17 18">
    <name type="scientific">Sphaerochaeta halotolerans</name>
    <dbReference type="NCBI Taxonomy" id="2293840"/>
    <lineage>
        <taxon>Bacteria</taxon>
        <taxon>Pseudomonadati</taxon>
        <taxon>Spirochaetota</taxon>
        <taxon>Spirochaetia</taxon>
        <taxon>Spirochaetales</taxon>
        <taxon>Sphaerochaetaceae</taxon>
        <taxon>Sphaerochaeta</taxon>
    </lineage>
</organism>
<dbReference type="PANTHER" id="PTHR34265">
    <property type="entry name" value="TYPE III PANTOTHENATE KINASE"/>
    <property type="match status" value="1"/>
</dbReference>
<feature type="binding site" evidence="16">
    <location>
        <begin position="106"/>
        <end position="109"/>
    </location>
    <ligand>
        <name>substrate</name>
    </ligand>
</feature>
<keyword evidence="11 16" id="KW-0067">ATP-binding</keyword>